<organism evidence="1 2">
    <name type="scientific">Trichoderma asperellum (strain ATCC 204424 / CBS 433.97 / NBRC 101777)</name>
    <dbReference type="NCBI Taxonomy" id="1042311"/>
    <lineage>
        <taxon>Eukaryota</taxon>
        <taxon>Fungi</taxon>
        <taxon>Dikarya</taxon>
        <taxon>Ascomycota</taxon>
        <taxon>Pezizomycotina</taxon>
        <taxon>Sordariomycetes</taxon>
        <taxon>Hypocreomycetidae</taxon>
        <taxon>Hypocreales</taxon>
        <taxon>Hypocreaceae</taxon>
        <taxon>Trichoderma</taxon>
    </lineage>
</organism>
<sequence length="253" mass="29365">MDAQLPPEAQYGSLPFDVFVLKHWEHELSHDQDGQQWESLVHRYWRLIPPERFWKPVFVRTCYREDLNEAYEMLIDRDAIAEYGELNDRTLYDGSSLSQVLQRIPLLVDTQPMSVIEDAEDWNWRHKQTAAPPPTDELSEDPLGRAGRNDWTLLFMADEEALLEGLVKIKWIGLRGQCIWENKIHPNALQTFGAILSDGQGLQELVEDRLGPGEHLRMAVLYVNSEWPVSTLEQIRSRFLLQHGHHFVTSNAL</sequence>
<reference evidence="1 2" key="1">
    <citation type="submission" date="2016-07" db="EMBL/GenBank/DDBJ databases">
        <title>Multiple horizontal gene transfer events from other fungi enriched the ability of initially mycotrophic Trichoderma (Ascomycota) to feed on dead plant biomass.</title>
        <authorList>
            <consortium name="DOE Joint Genome Institute"/>
            <person name="Aerts A."/>
            <person name="Atanasova L."/>
            <person name="Chenthamara K."/>
            <person name="Zhang J."/>
            <person name="Grujic M."/>
            <person name="Henrissat B."/>
            <person name="Kuo A."/>
            <person name="Salamov A."/>
            <person name="Lipzen A."/>
            <person name="Labutti K."/>
            <person name="Barry K."/>
            <person name="Miao Y."/>
            <person name="Rahimi M.J."/>
            <person name="Shen Q."/>
            <person name="Grigoriev I.V."/>
            <person name="Kubicek C.P."/>
            <person name="Druzhinina I.S."/>
        </authorList>
    </citation>
    <scope>NUCLEOTIDE SEQUENCE [LARGE SCALE GENOMIC DNA]</scope>
    <source>
        <strain evidence="1 2">CBS 433.97</strain>
    </source>
</reference>
<evidence type="ECO:0000313" key="1">
    <source>
        <dbReference type="EMBL" id="PTB43257.1"/>
    </source>
</evidence>
<dbReference type="EMBL" id="KZ679259">
    <property type="protein sequence ID" value="PTB43257.1"/>
    <property type="molecule type" value="Genomic_DNA"/>
</dbReference>
<name>A0A2T3ZEL0_TRIA4</name>
<evidence type="ECO:0000313" key="2">
    <source>
        <dbReference type="Proteomes" id="UP000240493"/>
    </source>
</evidence>
<accession>A0A2T3ZEL0</accession>
<dbReference type="OrthoDB" id="4364812at2759"/>
<dbReference type="Proteomes" id="UP000240493">
    <property type="component" value="Unassembled WGS sequence"/>
</dbReference>
<keyword evidence="2" id="KW-1185">Reference proteome</keyword>
<dbReference type="STRING" id="1042311.A0A2T3ZEL0"/>
<gene>
    <name evidence="1" type="ORF">M441DRAFT_45230</name>
</gene>
<dbReference type="AlphaFoldDB" id="A0A2T3ZEL0"/>
<protein>
    <submittedName>
        <fullName evidence="1">Uncharacterized protein</fullName>
    </submittedName>
</protein>
<proteinExistence type="predicted"/>